<dbReference type="EMBL" id="CP019628">
    <property type="protein sequence ID" value="AQP99043.1"/>
    <property type="molecule type" value="Genomic_DNA"/>
</dbReference>
<dbReference type="PANTHER" id="PTHR35812:SF1">
    <property type="entry name" value="LIPOPROTEIN"/>
    <property type="match status" value="1"/>
</dbReference>
<feature type="signal peptide" evidence="1">
    <location>
        <begin position="1"/>
        <end position="17"/>
    </location>
</feature>
<dbReference type="RefSeq" id="WP_077535745.1">
    <property type="nucleotide sequence ID" value="NZ_CP019628.1"/>
</dbReference>
<sequence>MKAFALIPLISCSLLSACGGGGSDDNLAVEASVNAGADLSIIEKTEFTITAQGSPADGTFTWQQVSGPSLDGFPLDGAEQKITAPDVKTDSNIVLRVSYQSSGSSAVSDDISISVSSNNQLPLAVIAQTLPVTPPSVYKDTVTLSGLESSDPDENGQINSYLWQLLSGPDLNITTFNEATLSFSHPLLESSENLSWQLTVTDDEGGKASTQYTMTLNKTNELVDANAGEDQNIEEFEQVTLDATSSETVTDTYQCKWQQLTGSAEALSDSSQCTTTFFASDVDTDTILSFEVTVTDTKGRTDTDALFIDVSPKSLGLINDSGIGECYNNTLRINCDNDDFPGQDAELGRDSFANRLDKVGQGNLAFDYTKLNEFADEVADNSTNFSCIRDNVTGLVWEVKSGISGSLPNTPLRDGQNHYTWNLSDADSGAATTGGANTTCPSNTDCGLQTYINEVNAVDFCGGTNWRVPTYTELLGLIDYGKQGQRVLIDTSIFPHIPLAGAISGVSLPYWTSQTAVDGTSLSQAYIIDMSSGNDLAYPKDKTAYVRLVRSR</sequence>
<reference evidence="3 4" key="1">
    <citation type="submission" date="2017-02" db="EMBL/GenBank/DDBJ databases">
        <title>Complete genome sequence of the cold-active Pseudoalteromonas aliena strain EH1 isolated from Arctic seawater.</title>
        <authorList>
            <person name="Kim E."/>
            <person name="Heo E."/>
            <person name="Kim H."/>
            <person name="Kim D."/>
        </authorList>
    </citation>
    <scope>NUCLEOTIDE SEQUENCE [LARGE SCALE GENOMIC DNA]</scope>
    <source>
        <strain evidence="3 4">EH1</strain>
    </source>
</reference>
<proteinExistence type="predicted"/>
<dbReference type="PANTHER" id="PTHR35812">
    <property type="entry name" value="LIPOPROTEIN"/>
    <property type="match status" value="1"/>
</dbReference>
<dbReference type="STRING" id="247523.B0W48_04040"/>
<gene>
    <name evidence="3" type="ORF">B0W48_04040</name>
</gene>
<organism evidence="3 4">
    <name type="scientific">Pseudoalteromonas aliena</name>
    <dbReference type="NCBI Taxonomy" id="247523"/>
    <lineage>
        <taxon>Bacteria</taxon>
        <taxon>Pseudomonadati</taxon>
        <taxon>Pseudomonadota</taxon>
        <taxon>Gammaproteobacteria</taxon>
        <taxon>Alteromonadales</taxon>
        <taxon>Pseudoalteromonadaceae</taxon>
        <taxon>Pseudoalteromonas</taxon>
    </lineage>
</organism>
<dbReference type="Gene3D" id="2.60.40.10">
    <property type="entry name" value="Immunoglobulins"/>
    <property type="match status" value="2"/>
</dbReference>
<dbReference type="Proteomes" id="UP000188243">
    <property type="component" value="Chromosome"/>
</dbReference>
<dbReference type="Pfam" id="PF07603">
    <property type="entry name" value="Lcl_C"/>
    <property type="match status" value="1"/>
</dbReference>
<dbReference type="Pfam" id="PF22352">
    <property type="entry name" value="K319L-like_PKD"/>
    <property type="match status" value="2"/>
</dbReference>
<accession>A0A1Q2GV97</accession>
<dbReference type="PROSITE" id="PS51257">
    <property type="entry name" value="PROKAR_LIPOPROTEIN"/>
    <property type="match status" value="1"/>
</dbReference>
<feature type="chain" id="PRO_5012026647" description="Lcl C-terminal domain-containing protein" evidence="1">
    <location>
        <begin position="18"/>
        <end position="552"/>
    </location>
</feature>
<dbReference type="AlphaFoldDB" id="A0A1Q2GV97"/>
<name>A0A1Q2GV97_9GAMM</name>
<evidence type="ECO:0000313" key="3">
    <source>
        <dbReference type="EMBL" id="AQP99043.1"/>
    </source>
</evidence>
<evidence type="ECO:0000256" key="1">
    <source>
        <dbReference type="SAM" id="SignalP"/>
    </source>
</evidence>
<dbReference type="KEGG" id="paln:B0W48_04040"/>
<evidence type="ECO:0000313" key="4">
    <source>
        <dbReference type="Proteomes" id="UP000188243"/>
    </source>
</evidence>
<dbReference type="InterPro" id="IPR013783">
    <property type="entry name" value="Ig-like_fold"/>
</dbReference>
<feature type="domain" description="Lcl C-terminal" evidence="2">
    <location>
        <begin position="387"/>
        <end position="550"/>
    </location>
</feature>
<protein>
    <recommendedName>
        <fullName evidence="2">Lcl C-terminal domain-containing protein</fullName>
    </recommendedName>
</protein>
<keyword evidence="1" id="KW-0732">Signal</keyword>
<evidence type="ECO:0000259" key="2">
    <source>
        <dbReference type="Pfam" id="PF07603"/>
    </source>
</evidence>
<dbReference type="InterPro" id="IPR011460">
    <property type="entry name" value="Lcl_C"/>
</dbReference>